<dbReference type="PANTHER" id="PTHR46621">
    <property type="entry name" value="SNRNA-ACTIVATING PROTEIN COMPLEX SUBUNIT 4"/>
    <property type="match status" value="1"/>
</dbReference>
<protein>
    <recommendedName>
        <fullName evidence="10">Myb-like DNA-binding domain containing protein</fullName>
    </recommendedName>
</protein>
<dbReference type="SMART" id="SM00717">
    <property type="entry name" value="SANT"/>
    <property type="match status" value="2"/>
</dbReference>
<evidence type="ECO:0000256" key="4">
    <source>
        <dbReference type="ARBA" id="ARBA00023242"/>
    </source>
</evidence>
<gene>
    <name evidence="8" type="ORF">M9Y10_030673</name>
</gene>
<keyword evidence="3" id="KW-0804">Transcription</keyword>
<dbReference type="EMBL" id="JAPFFF010000045">
    <property type="protein sequence ID" value="KAK8840468.1"/>
    <property type="molecule type" value="Genomic_DNA"/>
</dbReference>
<dbReference type="PROSITE" id="PS51294">
    <property type="entry name" value="HTH_MYB"/>
    <property type="match status" value="2"/>
</dbReference>
<name>A0ABR2H3P1_9EUKA</name>
<dbReference type="CDD" id="cd00167">
    <property type="entry name" value="SANT"/>
    <property type="match status" value="2"/>
</dbReference>
<evidence type="ECO:0000259" key="7">
    <source>
        <dbReference type="PROSITE" id="PS51294"/>
    </source>
</evidence>
<sequence length="294" mass="34412">MMMLSHDHQPQAFTLIEFYPFISNANQHGIMNRAHKAIRSNDDVSFPIKNNLDINSSHEPVHFQKRKFSPEEDLILKREIALHGPRKWDKIALSLPGRTGRQCRDRFHNYLNPTLTNGPWTKEEDKLLEEKVSEIGQHWNKIIRFFRGRSTNNVKNRWYTYISKQKKDEFQTLSGKNTNKNRQIAGYHEDEENSDTNNNQKTDYFNSNNNDNENYENNFSLKFENQPILNSIDCPNKESGKVLNLSENLNDDVVLPKNKNMNKILFPPIYPPNNTFIFPSNIGLFDFLSHEVGT</sequence>
<evidence type="ECO:0008006" key="10">
    <source>
        <dbReference type="Google" id="ProtNLM"/>
    </source>
</evidence>
<dbReference type="PANTHER" id="PTHR46621:SF1">
    <property type="entry name" value="SNRNA-ACTIVATING PROTEIN COMPLEX SUBUNIT 4"/>
    <property type="match status" value="1"/>
</dbReference>
<accession>A0ABR2H3P1</accession>
<feature type="domain" description="HTH myb-type" evidence="7">
    <location>
        <begin position="118"/>
        <end position="166"/>
    </location>
</feature>
<dbReference type="PROSITE" id="PS50090">
    <property type="entry name" value="MYB_LIKE"/>
    <property type="match status" value="2"/>
</dbReference>
<keyword evidence="9" id="KW-1185">Reference proteome</keyword>
<dbReference type="Pfam" id="PF00249">
    <property type="entry name" value="Myb_DNA-binding"/>
    <property type="match status" value="2"/>
</dbReference>
<dbReference type="Gene3D" id="1.10.10.60">
    <property type="entry name" value="Homeodomain-like"/>
    <property type="match status" value="2"/>
</dbReference>
<dbReference type="InterPro" id="IPR017930">
    <property type="entry name" value="Myb_dom"/>
</dbReference>
<feature type="region of interest" description="Disordered" evidence="5">
    <location>
        <begin position="172"/>
        <end position="211"/>
    </location>
</feature>
<organism evidence="8 9">
    <name type="scientific">Tritrichomonas musculus</name>
    <dbReference type="NCBI Taxonomy" id="1915356"/>
    <lineage>
        <taxon>Eukaryota</taxon>
        <taxon>Metamonada</taxon>
        <taxon>Parabasalia</taxon>
        <taxon>Tritrichomonadida</taxon>
        <taxon>Tritrichomonadidae</taxon>
        <taxon>Tritrichomonas</taxon>
    </lineage>
</organism>
<keyword evidence="4" id="KW-0539">Nucleus</keyword>
<evidence type="ECO:0000256" key="2">
    <source>
        <dbReference type="ARBA" id="ARBA00023125"/>
    </source>
</evidence>
<feature type="domain" description="Myb-like" evidence="6">
    <location>
        <begin position="112"/>
        <end position="162"/>
    </location>
</feature>
<evidence type="ECO:0000256" key="1">
    <source>
        <dbReference type="ARBA" id="ARBA00023015"/>
    </source>
</evidence>
<keyword evidence="2" id="KW-0238">DNA-binding</keyword>
<evidence type="ECO:0000256" key="5">
    <source>
        <dbReference type="SAM" id="MobiDB-lite"/>
    </source>
</evidence>
<reference evidence="8 9" key="1">
    <citation type="submission" date="2024-04" db="EMBL/GenBank/DDBJ databases">
        <title>Tritrichomonas musculus Genome.</title>
        <authorList>
            <person name="Alves-Ferreira E."/>
            <person name="Grigg M."/>
            <person name="Lorenzi H."/>
            <person name="Galac M."/>
        </authorList>
    </citation>
    <scope>NUCLEOTIDE SEQUENCE [LARGE SCALE GENOMIC DNA]</scope>
    <source>
        <strain evidence="8 9">EAF2021</strain>
    </source>
</reference>
<dbReference type="Proteomes" id="UP001470230">
    <property type="component" value="Unassembled WGS sequence"/>
</dbReference>
<keyword evidence="1" id="KW-0805">Transcription regulation</keyword>
<feature type="domain" description="Myb-like" evidence="6">
    <location>
        <begin position="64"/>
        <end position="111"/>
    </location>
</feature>
<evidence type="ECO:0000259" key="6">
    <source>
        <dbReference type="PROSITE" id="PS50090"/>
    </source>
</evidence>
<proteinExistence type="predicted"/>
<feature type="compositionally biased region" description="Polar residues" evidence="5">
    <location>
        <begin position="172"/>
        <end position="182"/>
    </location>
</feature>
<evidence type="ECO:0000256" key="3">
    <source>
        <dbReference type="ARBA" id="ARBA00023163"/>
    </source>
</evidence>
<feature type="domain" description="HTH myb-type" evidence="7">
    <location>
        <begin position="64"/>
        <end position="115"/>
    </location>
</feature>
<evidence type="ECO:0000313" key="9">
    <source>
        <dbReference type="Proteomes" id="UP001470230"/>
    </source>
</evidence>
<dbReference type="InterPro" id="IPR051575">
    <property type="entry name" value="Myb-like_DNA-bd"/>
</dbReference>
<comment type="caution">
    <text evidence="8">The sequence shown here is derived from an EMBL/GenBank/DDBJ whole genome shotgun (WGS) entry which is preliminary data.</text>
</comment>
<dbReference type="SUPFAM" id="SSF46689">
    <property type="entry name" value="Homeodomain-like"/>
    <property type="match status" value="1"/>
</dbReference>
<evidence type="ECO:0000313" key="8">
    <source>
        <dbReference type="EMBL" id="KAK8840468.1"/>
    </source>
</evidence>
<dbReference type="InterPro" id="IPR009057">
    <property type="entry name" value="Homeodomain-like_sf"/>
</dbReference>
<dbReference type="InterPro" id="IPR001005">
    <property type="entry name" value="SANT/Myb"/>
</dbReference>